<feature type="region of interest" description="Disordered" evidence="1">
    <location>
        <begin position="26"/>
        <end position="88"/>
    </location>
</feature>
<evidence type="ECO:0000313" key="4">
    <source>
        <dbReference type="Proteomes" id="UP001642409"/>
    </source>
</evidence>
<protein>
    <submittedName>
        <fullName evidence="3">Hypothetical_protein</fullName>
    </submittedName>
</protein>
<dbReference type="Proteomes" id="UP001642409">
    <property type="component" value="Unassembled WGS sequence"/>
</dbReference>
<accession>A0AA86PAM1</accession>
<name>A0AA86PAM1_9EUKA</name>
<comment type="caution">
    <text evidence="2">The sequence shown here is derived from an EMBL/GenBank/DDBJ whole genome shotgun (WGS) entry which is preliminary data.</text>
</comment>
<dbReference type="EMBL" id="CATOUU010000607">
    <property type="protein sequence ID" value="CAI9935354.1"/>
    <property type="molecule type" value="Genomic_DNA"/>
</dbReference>
<gene>
    <name evidence="2" type="ORF">HINF_LOCUS22999</name>
    <name evidence="3" type="ORF">HINF_LOCUS77142</name>
</gene>
<feature type="compositionally biased region" description="Basic residues" evidence="1">
    <location>
        <begin position="48"/>
        <end position="73"/>
    </location>
</feature>
<dbReference type="AlphaFoldDB" id="A0AA86PAM1"/>
<keyword evidence="4" id="KW-1185">Reference proteome</keyword>
<organism evidence="2">
    <name type="scientific">Hexamita inflata</name>
    <dbReference type="NCBI Taxonomy" id="28002"/>
    <lineage>
        <taxon>Eukaryota</taxon>
        <taxon>Metamonada</taxon>
        <taxon>Diplomonadida</taxon>
        <taxon>Hexamitidae</taxon>
        <taxon>Hexamitinae</taxon>
        <taxon>Hexamita</taxon>
    </lineage>
</organism>
<evidence type="ECO:0000256" key="1">
    <source>
        <dbReference type="SAM" id="MobiDB-lite"/>
    </source>
</evidence>
<reference evidence="2" key="1">
    <citation type="submission" date="2023-06" db="EMBL/GenBank/DDBJ databases">
        <authorList>
            <person name="Kurt Z."/>
        </authorList>
    </citation>
    <scope>NUCLEOTIDE SEQUENCE</scope>
</reference>
<proteinExistence type="predicted"/>
<evidence type="ECO:0000313" key="2">
    <source>
        <dbReference type="EMBL" id="CAI9935354.1"/>
    </source>
</evidence>
<sequence length="117" mass="13098">MIYAACPRVFGLLRRGGSHEAIAAQRHDFPARGGPDSISCRNGSQLKRCSRTHLPARKRSRQRLLHARQRRPRPGAGTAGANLPSRNIRFARHPVYQRTSWSNADFVGDEAASQIRE</sequence>
<reference evidence="3 4" key="2">
    <citation type="submission" date="2024-07" db="EMBL/GenBank/DDBJ databases">
        <authorList>
            <person name="Akdeniz Z."/>
        </authorList>
    </citation>
    <scope>NUCLEOTIDE SEQUENCE [LARGE SCALE GENOMIC DNA]</scope>
</reference>
<dbReference type="EMBL" id="CAXDID020000743">
    <property type="protein sequence ID" value="CAL6112657.1"/>
    <property type="molecule type" value="Genomic_DNA"/>
</dbReference>
<evidence type="ECO:0000313" key="3">
    <source>
        <dbReference type="EMBL" id="CAL6112657.1"/>
    </source>
</evidence>